<dbReference type="EMBL" id="FOAS01000003">
    <property type="protein sequence ID" value="SEK59523.1"/>
    <property type="molecule type" value="Genomic_DNA"/>
</dbReference>
<gene>
    <name evidence="1" type="ORF">SAMN05216214_103247</name>
</gene>
<keyword evidence="2" id="KW-1185">Reference proteome</keyword>
<protein>
    <submittedName>
        <fullName evidence="1">Uncharacterized protein</fullName>
    </submittedName>
</protein>
<sequence length="218" mass="24637">MSNTNIKQLIEQARDYEAHTGELRRYLNEQLAQLHPSIQGQSGDQLASLMHFVDQYIAHVPEFLDAACTVAVESGLTETVMPLLRAAEYFFLEPPPQLEGHRGLDALLDEAYLAHRFVEEINDCYMTHFGQPLIPMDLTVANLIAHQLIGEPFANELDELVHTAALHQFASSRFDIDNLEAYKAHLNDPKVKAAWRRWPCFSAELGVELNWGMLAHAC</sequence>
<name>A0A1H7IAE0_9GAMM</name>
<accession>A0A1H7IAE0</accession>
<evidence type="ECO:0000313" key="1">
    <source>
        <dbReference type="EMBL" id="SEK59523.1"/>
    </source>
</evidence>
<evidence type="ECO:0000313" key="2">
    <source>
        <dbReference type="Proteomes" id="UP000185766"/>
    </source>
</evidence>
<organism evidence="1 2">
    <name type="scientific">Atopomonas hussainii</name>
    <dbReference type="NCBI Taxonomy" id="1429083"/>
    <lineage>
        <taxon>Bacteria</taxon>
        <taxon>Pseudomonadati</taxon>
        <taxon>Pseudomonadota</taxon>
        <taxon>Gammaproteobacteria</taxon>
        <taxon>Pseudomonadales</taxon>
        <taxon>Pseudomonadaceae</taxon>
        <taxon>Atopomonas</taxon>
    </lineage>
</organism>
<dbReference type="STRING" id="1429083.GCA_001885685_00752"/>
<reference evidence="1 2" key="1">
    <citation type="submission" date="2016-10" db="EMBL/GenBank/DDBJ databases">
        <authorList>
            <person name="de Groot N.N."/>
        </authorList>
    </citation>
    <scope>NUCLEOTIDE SEQUENCE [LARGE SCALE GENOMIC DNA]</scope>
    <source>
        <strain evidence="1 2">JCM 19513</strain>
    </source>
</reference>
<dbReference type="Proteomes" id="UP000185766">
    <property type="component" value="Unassembled WGS sequence"/>
</dbReference>
<dbReference type="RefSeq" id="WP_074865512.1">
    <property type="nucleotide sequence ID" value="NZ_FOAS01000003.1"/>
</dbReference>
<proteinExistence type="predicted"/>
<dbReference type="AlphaFoldDB" id="A0A1H7IAE0"/>